<evidence type="ECO:0000259" key="2">
    <source>
        <dbReference type="Pfam" id="PF09133"/>
    </source>
</evidence>
<feature type="region of interest" description="Disordered" evidence="1">
    <location>
        <begin position="555"/>
        <end position="579"/>
    </location>
</feature>
<dbReference type="PANTHER" id="PTHR35311">
    <property type="entry name" value="KINETOCHORE-ASSOCIATED PROTEIN KNL-2 HOMOLOG"/>
    <property type="match status" value="1"/>
</dbReference>
<proteinExistence type="predicted"/>
<name>A0A5J9TSE5_9POAL</name>
<keyword evidence="4" id="KW-1185">Reference proteome</keyword>
<sequence length="579" mass="63262">MRRPRNPSTPRPGPPGDATPPFSPAFSRTAFPVAAAAATEVSEHPLVTLYEWWLESVEGDDRKIAVAGLFERNQADLEFSEPIAKRHQGCILETEKGVIVDIHGTFNIDRTMNNGFTVELCQEFLLGFPYWWENWNVRYPKVMASQTGAQPSSSRTGKSHEDSTRFYLEQFQLGKFVSSVGSIFCNAERNGEPFSSSDAEAFPDCSRLPDGTPRFEEYTQDDDIPMHENAAASNCNSERCADVCSEVENLEIVLIGASTSIERSLDGIDSNVPPAPSVERAGADNASRRNKGRQKTPVASSKRRGCMKKLQRIALNEKAVLGEAAPTLAHSNVQSSEEVRNHDGIDSNVPSAPAVEHTNYESNAVADNASPRNRGHQKTPVASSKRRVCMKKPQRTALDENAVPSEAAPALAYSNMQSSEKVSFNCCILSPDKVSTLFELHFANVGIAWIHLTYNMSKTINSGQKKLEGKQPVGPSRKQRSASGKLQHATGSTTNTRPNPYGDQSPLTCGWPKSLSVSTPESLKLKKTRSGRVVVPTLNTGCQSIAYAPDGSISAIIDSPPPLKGNTVKTYARKKKRTR</sequence>
<dbReference type="EMBL" id="RWGY01000031">
    <property type="protein sequence ID" value="TVU13768.1"/>
    <property type="molecule type" value="Genomic_DNA"/>
</dbReference>
<evidence type="ECO:0000256" key="1">
    <source>
        <dbReference type="SAM" id="MobiDB-lite"/>
    </source>
</evidence>
<gene>
    <name evidence="3" type="ORF">EJB05_37194</name>
</gene>
<evidence type="ECO:0000313" key="4">
    <source>
        <dbReference type="Proteomes" id="UP000324897"/>
    </source>
</evidence>
<feature type="region of interest" description="Disordered" evidence="1">
    <location>
        <begin position="1"/>
        <end position="24"/>
    </location>
</feature>
<feature type="region of interest" description="Disordered" evidence="1">
    <location>
        <begin position="463"/>
        <end position="505"/>
    </location>
</feature>
<reference evidence="3 4" key="1">
    <citation type="journal article" date="2019" name="Sci. Rep.">
        <title>A high-quality genome of Eragrostis curvula grass provides insights into Poaceae evolution and supports new strategies to enhance forage quality.</title>
        <authorList>
            <person name="Carballo J."/>
            <person name="Santos B.A.C.M."/>
            <person name="Zappacosta D."/>
            <person name="Garbus I."/>
            <person name="Selva J.P."/>
            <person name="Gallo C.A."/>
            <person name="Diaz A."/>
            <person name="Albertini E."/>
            <person name="Caccamo M."/>
            <person name="Echenique V."/>
        </authorList>
    </citation>
    <scope>NUCLEOTIDE SEQUENCE [LARGE SCALE GENOMIC DNA]</scope>
    <source>
        <strain evidence="4">cv. Victoria</strain>
        <tissue evidence="3">Leaf</tissue>
    </source>
</reference>
<feature type="domain" description="SANTA" evidence="2">
    <location>
        <begin position="47"/>
        <end position="134"/>
    </location>
</feature>
<feature type="region of interest" description="Disordered" evidence="1">
    <location>
        <begin position="264"/>
        <end position="305"/>
    </location>
</feature>
<dbReference type="AlphaFoldDB" id="A0A5J9TSE5"/>
<dbReference type="Gramene" id="TVU13768">
    <property type="protein sequence ID" value="TVU13768"/>
    <property type="gene ID" value="EJB05_37194"/>
</dbReference>
<dbReference type="Proteomes" id="UP000324897">
    <property type="component" value="Unassembled WGS sequence"/>
</dbReference>
<feature type="region of interest" description="Disordered" evidence="1">
    <location>
        <begin position="364"/>
        <end position="399"/>
    </location>
</feature>
<dbReference type="OrthoDB" id="118550at2759"/>
<comment type="caution">
    <text evidence="3">The sequence shown here is derived from an EMBL/GenBank/DDBJ whole genome shotgun (WGS) entry which is preliminary data.</text>
</comment>
<organism evidence="3 4">
    <name type="scientific">Eragrostis curvula</name>
    <name type="common">weeping love grass</name>
    <dbReference type="NCBI Taxonomy" id="38414"/>
    <lineage>
        <taxon>Eukaryota</taxon>
        <taxon>Viridiplantae</taxon>
        <taxon>Streptophyta</taxon>
        <taxon>Embryophyta</taxon>
        <taxon>Tracheophyta</taxon>
        <taxon>Spermatophyta</taxon>
        <taxon>Magnoliopsida</taxon>
        <taxon>Liliopsida</taxon>
        <taxon>Poales</taxon>
        <taxon>Poaceae</taxon>
        <taxon>PACMAD clade</taxon>
        <taxon>Chloridoideae</taxon>
        <taxon>Eragrostideae</taxon>
        <taxon>Eragrostidinae</taxon>
        <taxon>Eragrostis</taxon>
    </lineage>
</organism>
<accession>A0A5J9TSE5</accession>
<dbReference type="InterPro" id="IPR053090">
    <property type="entry name" value="Centromere_KNL-2_homolog"/>
</dbReference>
<dbReference type="InterPro" id="IPR015216">
    <property type="entry name" value="SANTA"/>
</dbReference>
<dbReference type="Pfam" id="PF09133">
    <property type="entry name" value="SANTA"/>
    <property type="match status" value="1"/>
</dbReference>
<dbReference type="PANTHER" id="PTHR35311:SF10">
    <property type="entry name" value="OS04G0347900 PROTEIN"/>
    <property type="match status" value="1"/>
</dbReference>
<evidence type="ECO:0000313" key="3">
    <source>
        <dbReference type="EMBL" id="TVU13768.1"/>
    </source>
</evidence>
<protein>
    <recommendedName>
        <fullName evidence="2">SANTA domain-containing protein</fullName>
    </recommendedName>
</protein>
<feature type="compositionally biased region" description="Pro residues" evidence="1">
    <location>
        <begin position="7"/>
        <end position="23"/>
    </location>
</feature>
<feature type="compositionally biased region" description="Basic residues" evidence="1">
    <location>
        <begin position="384"/>
        <end position="394"/>
    </location>
</feature>
<feature type="compositionally biased region" description="Polar residues" evidence="1">
    <location>
        <begin position="481"/>
        <end position="498"/>
    </location>
</feature>